<dbReference type="InParanoid" id="A0A0C3E148"/>
<reference evidence="2" key="2">
    <citation type="submission" date="2015-01" db="EMBL/GenBank/DDBJ databases">
        <title>Evolutionary Origins and Diversification of the Mycorrhizal Mutualists.</title>
        <authorList>
            <consortium name="DOE Joint Genome Institute"/>
            <consortium name="Mycorrhizal Genomics Consortium"/>
            <person name="Kohler A."/>
            <person name="Kuo A."/>
            <person name="Nagy L.G."/>
            <person name="Floudas D."/>
            <person name="Copeland A."/>
            <person name="Barry K.W."/>
            <person name="Cichocki N."/>
            <person name="Veneault-Fourrey C."/>
            <person name="LaButti K."/>
            <person name="Lindquist E.A."/>
            <person name="Lipzen A."/>
            <person name="Lundell T."/>
            <person name="Morin E."/>
            <person name="Murat C."/>
            <person name="Riley R."/>
            <person name="Ohm R."/>
            <person name="Sun H."/>
            <person name="Tunlid A."/>
            <person name="Henrissat B."/>
            <person name="Grigoriev I.V."/>
            <person name="Hibbett D.S."/>
            <person name="Martin F."/>
        </authorList>
    </citation>
    <scope>NUCLEOTIDE SEQUENCE [LARGE SCALE GENOMIC DNA]</scope>
    <source>
        <strain evidence="2">Foug A</strain>
    </source>
</reference>
<sequence>MALGIQGYRFAKHVLCVAQRSALQQWKSRKQCTAPANITGSLSAQYSYMHK</sequence>
<protein>
    <submittedName>
        <fullName evidence="1">Uncharacterized protein</fullName>
    </submittedName>
</protein>
<name>A0A0C3E148_9AGAM</name>
<accession>A0A0C3E148</accession>
<reference evidence="1 2" key="1">
    <citation type="submission" date="2014-04" db="EMBL/GenBank/DDBJ databases">
        <authorList>
            <consortium name="DOE Joint Genome Institute"/>
            <person name="Kuo A."/>
            <person name="Kohler A."/>
            <person name="Nagy L.G."/>
            <person name="Floudas D."/>
            <person name="Copeland A."/>
            <person name="Barry K.W."/>
            <person name="Cichocki N."/>
            <person name="Veneault-Fourrey C."/>
            <person name="LaButti K."/>
            <person name="Lindquist E.A."/>
            <person name="Lipzen A."/>
            <person name="Lundell T."/>
            <person name="Morin E."/>
            <person name="Murat C."/>
            <person name="Sun H."/>
            <person name="Tunlid A."/>
            <person name="Henrissat B."/>
            <person name="Grigoriev I.V."/>
            <person name="Hibbett D.S."/>
            <person name="Martin F."/>
            <person name="Nordberg H.P."/>
            <person name="Cantor M.N."/>
            <person name="Hua S.X."/>
        </authorList>
    </citation>
    <scope>NUCLEOTIDE SEQUENCE [LARGE SCALE GENOMIC DNA]</scope>
    <source>
        <strain evidence="1 2">Foug A</strain>
    </source>
</reference>
<keyword evidence="2" id="KW-1185">Reference proteome</keyword>
<organism evidence="1 2">
    <name type="scientific">Scleroderma citrinum Foug A</name>
    <dbReference type="NCBI Taxonomy" id="1036808"/>
    <lineage>
        <taxon>Eukaryota</taxon>
        <taxon>Fungi</taxon>
        <taxon>Dikarya</taxon>
        <taxon>Basidiomycota</taxon>
        <taxon>Agaricomycotina</taxon>
        <taxon>Agaricomycetes</taxon>
        <taxon>Agaricomycetidae</taxon>
        <taxon>Boletales</taxon>
        <taxon>Sclerodermatineae</taxon>
        <taxon>Sclerodermataceae</taxon>
        <taxon>Scleroderma</taxon>
    </lineage>
</organism>
<dbReference type="Proteomes" id="UP000053989">
    <property type="component" value="Unassembled WGS sequence"/>
</dbReference>
<gene>
    <name evidence="1" type="ORF">SCLCIDRAFT_1211259</name>
</gene>
<evidence type="ECO:0000313" key="1">
    <source>
        <dbReference type="EMBL" id="KIM66510.1"/>
    </source>
</evidence>
<evidence type="ECO:0000313" key="2">
    <source>
        <dbReference type="Proteomes" id="UP000053989"/>
    </source>
</evidence>
<dbReference type="AlphaFoldDB" id="A0A0C3E148"/>
<dbReference type="EMBL" id="KN822017">
    <property type="protein sequence ID" value="KIM66510.1"/>
    <property type="molecule type" value="Genomic_DNA"/>
</dbReference>
<dbReference type="HOGENOM" id="CLU_3107731_0_0_1"/>
<proteinExistence type="predicted"/>